<reference evidence="2 3" key="1">
    <citation type="submission" date="2016-04" db="EMBL/GenBank/DDBJ databases">
        <title>A degradative enzymes factory behind the ericoid mycorrhizal symbiosis.</title>
        <authorList>
            <consortium name="DOE Joint Genome Institute"/>
            <person name="Martino E."/>
            <person name="Morin E."/>
            <person name="Grelet G."/>
            <person name="Kuo A."/>
            <person name="Kohler A."/>
            <person name="Daghino S."/>
            <person name="Barry K."/>
            <person name="Choi C."/>
            <person name="Cichocki N."/>
            <person name="Clum A."/>
            <person name="Copeland A."/>
            <person name="Hainaut M."/>
            <person name="Haridas S."/>
            <person name="Labutti K."/>
            <person name="Lindquist E."/>
            <person name="Lipzen A."/>
            <person name="Khouja H.-R."/>
            <person name="Murat C."/>
            <person name="Ohm R."/>
            <person name="Olson A."/>
            <person name="Spatafora J."/>
            <person name="Veneault-Fourrey C."/>
            <person name="Henrissat B."/>
            <person name="Grigoriev I."/>
            <person name="Martin F."/>
            <person name="Perotto S."/>
        </authorList>
    </citation>
    <scope>NUCLEOTIDE SEQUENCE [LARGE SCALE GENOMIC DNA]</scope>
    <source>
        <strain evidence="2 3">E</strain>
    </source>
</reference>
<accession>A0A2J6TA97</accession>
<organism evidence="2 3">
    <name type="scientific">Hyaloscypha bicolor E</name>
    <dbReference type="NCBI Taxonomy" id="1095630"/>
    <lineage>
        <taxon>Eukaryota</taxon>
        <taxon>Fungi</taxon>
        <taxon>Dikarya</taxon>
        <taxon>Ascomycota</taxon>
        <taxon>Pezizomycotina</taxon>
        <taxon>Leotiomycetes</taxon>
        <taxon>Helotiales</taxon>
        <taxon>Hyaloscyphaceae</taxon>
        <taxon>Hyaloscypha</taxon>
        <taxon>Hyaloscypha bicolor</taxon>
    </lineage>
</organism>
<dbReference type="STRING" id="1095630.A0A2J6TA97"/>
<dbReference type="GeneID" id="36594916"/>
<dbReference type="RefSeq" id="XP_024736835.1">
    <property type="nucleotide sequence ID" value="XM_024886839.1"/>
</dbReference>
<proteinExistence type="predicted"/>
<dbReference type="InParanoid" id="A0A2J6TA97"/>
<evidence type="ECO:0000313" key="2">
    <source>
        <dbReference type="EMBL" id="PMD59931.1"/>
    </source>
</evidence>
<evidence type="ECO:0000259" key="1">
    <source>
        <dbReference type="Pfam" id="PF06985"/>
    </source>
</evidence>
<dbReference type="InterPro" id="IPR010730">
    <property type="entry name" value="HET"/>
</dbReference>
<protein>
    <submittedName>
        <fullName evidence="2">HET-domain-containing protein</fullName>
    </submittedName>
</protein>
<feature type="domain" description="Heterokaryon incompatibility" evidence="1">
    <location>
        <begin position="22"/>
        <end position="113"/>
    </location>
</feature>
<dbReference type="PANTHER" id="PTHR10622:SF10">
    <property type="entry name" value="HET DOMAIN-CONTAINING PROTEIN"/>
    <property type="match status" value="1"/>
</dbReference>
<name>A0A2J6TA97_9HELO</name>
<sequence>MRLLHASKLTLHEFFGSKIPSYAILSHRWEDAEVTFQDLKDEKGPGMKGWGKITGCCTQAVLDGWEYVWIDSCCIDKSSSAELSEAINSMFAWYKQSKVCYAYLSDVNSTNGDHEAPNSQFRRSKWFTRGWTLQELLAPEYVDFFSKDWKWIGGKSNLGALLSGITRITDVWNYEAASVAQKMSWASARQTTRIEDRAYSLLGLFGVHMAPLYGEAENAFLRLQLEILSKIDDDLIFAWEGGHLYGTSGLLAPSPNYFYDSHIYTRVIVDGSRPHHSMTGKGVCVQFALIPSSQDDPAGVDGTNFLALLNCTYNDSRAINTHDPQALIALHLYVSKVDKNWHRHSILVPVSITEEIRRNIANESRRIIYVPQLSPSDERVSDGDISVATKLLSDRGFEVIGQNTRNIPGSWYRPGQGFRYTLDKFDENGSRAWITFRSREEWSQRFTLVLGVSSNRLWIDLMIPEASESIREIVDSVDESSRIVIGRDRISRSFFHGSINARVYTGTESNGTPNKSVDVGFDPEGNLRWPVK</sequence>
<keyword evidence="3" id="KW-1185">Reference proteome</keyword>
<gene>
    <name evidence="2" type="ORF">K444DRAFT_663517</name>
</gene>
<dbReference type="Pfam" id="PF06985">
    <property type="entry name" value="HET"/>
    <property type="match status" value="1"/>
</dbReference>
<dbReference type="EMBL" id="KZ613803">
    <property type="protein sequence ID" value="PMD59931.1"/>
    <property type="molecule type" value="Genomic_DNA"/>
</dbReference>
<dbReference type="OrthoDB" id="674604at2759"/>
<evidence type="ECO:0000313" key="3">
    <source>
        <dbReference type="Proteomes" id="UP000235371"/>
    </source>
</evidence>
<dbReference type="AlphaFoldDB" id="A0A2J6TA97"/>
<dbReference type="PANTHER" id="PTHR10622">
    <property type="entry name" value="HET DOMAIN-CONTAINING PROTEIN"/>
    <property type="match status" value="1"/>
</dbReference>
<dbReference type="Proteomes" id="UP000235371">
    <property type="component" value="Unassembled WGS sequence"/>
</dbReference>